<dbReference type="Pfam" id="PF04474">
    <property type="entry name" value="DUF554"/>
    <property type="match status" value="1"/>
</dbReference>
<evidence type="ECO:0008006" key="4">
    <source>
        <dbReference type="Google" id="ProtNLM"/>
    </source>
</evidence>
<name>A0A3G1A5J3_9CREN</name>
<keyword evidence="1" id="KW-0472">Membrane</keyword>
<evidence type="ECO:0000313" key="2">
    <source>
        <dbReference type="EMBL" id="AJB42072.1"/>
    </source>
</evidence>
<evidence type="ECO:0000256" key="1">
    <source>
        <dbReference type="SAM" id="Phobius"/>
    </source>
</evidence>
<dbReference type="GeneID" id="25406442"/>
<gene>
    <name evidence="2" type="ORF">TCARB_1024</name>
</gene>
<organism evidence="2 3">
    <name type="scientific">Thermofilum adornatum 1505</name>
    <dbReference type="NCBI Taxonomy" id="697581"/>
    <lineage>
        <taxon>Archaea</taxon>
        <taxon>Thermoproteota</taxon>
        <taxon>Thermoprotei</taxon>
        <taxon>Thermofilales</taxon>
        <taxon>Thermofilaceae</taxon>
        <taxon>Thermofilum</taxon>
    </lineage>
</organism>
<dbReference type="EMBL" id="CP007493">
    <property type="protein sequence ID" value="AJB42072.1"/>
    <property type="molecule type" value="Genomic_DNA"/>
</dbReference>
<proteinExistence type="predicted"/>
<sequence length="220" mass="22840">MIGTITNTITVILGSLAGLLLRRNISPEKTTFITDALGLFTVAIGIQMSLQTKNPIILVASLLVGTFIGEIAGIEHKLERLSEKISRSSSQSIVDGMLTAFLTFCVGPMTIVGSIKDGLGDPSILLAKSVMDGVASIAFAASLGIGVLLSSVLVLAFQGSLAVFGALTGTMLPQKAIAELTASGGVLLIGVGINLLKLKKIRVANMLPTLLFSPLLALYF</sequence>
<dbReference type="Proteomes" id="UP000266720">
    <property type="component" value="Chromosome"/>
</dbReference>
<evidence type="ECO:0000313" key="3">
    <source>
        <dbReference type="Proteomes" id="UP000266720"/>
    </source>
</evidence>
<keyword evidence="1" id="KW-0812">Transmembrane</keyword>
<feature type="transmembrane region" description="Helical" evidence="1">
    <location>
        <begin position="176"/>
        <end position="195"/>
    </location>
</feature>
<feature type="transmembrane region" description="Helical" evidence="1">
    <location>
        <begin position="94"/>
        <end position="115"/>
    </location>
</feature>
<dbReference type="KEGG" id="tcb:TCARB_1024"/>
<keyword evidence="1" id="KW-1133">Transmembrane helix</keyword>
<reference evidence="3" key="1">
    <citation type="book" date="2010" name="EXTREMOPHILES" publisher="0:0-0">
        <title>Complete genome sequences of ten hyperthermophilic archaea reveal their metabolic capabilities and possible ecological roles.</title>
        <editorList>
            <person name="?"/>
        </editorList>
        <authorList>
            <person name="Ravin N.V."/>
            <person name="Mardanov A.V."/>
            <person name="Bonch-Osmolovskaya E.A."/>
            <person name="Skryabin K.G."/>
        </authorList>
    </citation>
    <scope>NUCLEOTIDE SEQUENCE [LARGE SCALE GENOMIC DNA]</scope>
    <source>
        <strain evidence="3">1505</strain>
    </source>
</reference>
<dbReference type="AlphaFoldDB" id="A0A3G1A5J3"/>
<dbReference type="GeneID" id="16574545"/>
<dbReference type="PANTHER" id="PTHR36111:SF2">
    <property type="entry name" value="INNER MEMBRANE PROTEIN"/>
    <property type="match status" value="1"/>
</dbReference>
<dbReference type="RefSeq" id="WP_020963546.1">
    <property type="nucleotide sequence ID" value="NZ_CP007493.1"/>
</dbReference>
<feature type="transmembrane region" description="Helical" evidence="1">
    <location>
        <begin position="135"/>
        <end position="164"/>
    </location>
</feature>
<dbReference type="InterPro" id="IPR007563">
    <property type="entry name" value="DUF554"/>
</dbReference>
<feature type="transmembrane region" description="Helical" evidence="1">
    <location>
        <begin position="56"/>
        <end position="74"/>
    </location>
</feature>
<dbReference type="PANTHER" id="PTHR36111">
    <property type="entry name" value="INNER MEMBRANE PROTEIN-RELATED"/>
    <property type="match status" value="1"/>
</dbReference>
<accession>A0A3G1A5J3</accession>
<protein>
    <recommendedName>
        <fullName evidence="4">DUF554 domain-containing protein</fullName>
    </recommendedName>
</protein>